<comment type="caution">
    <text evidence="1">The sequence shown here is derived from an EMBL/GenBank/DDBJ whole genome shotgun (WGS) entry which is preliminary data.</text>
</comment>
<keyword evidence="2" id="KW-1185">Reference proteome</keyword>
<evidence type="ECO:0000313" key="1">
    <source>
        <dbReference type="EMBL" id="KIQ65892.1"/>
    </source>
</evidence>
<reference evidence="1 2" key="1">
    <citation type="submission" date="2015-02" db="EMBL/GenBank/DDBJ databases">
        <title>Draft genome sequence of Kitasatospora griseola MF730-N6, a bafilomycin, terpentecin and satosporin producer.</title>
        <authorList>
            <person name="Arens J.C."/>
            <person name="Haltli B."/>
            <person name="Kerr R.G."/>
        </authorList>
    </citation>
    <scope>NUCLEOTIDE SEQUENCE [LARGE SCALE GENOMIC DNA]</scope>
    <source>
        <strain evidence="1 2">MF730-N6</strain>
    </source>
</reference>
<sequence>MTEDGRPLGVLMVCGQRIDGASLYTSEGSHTETVGEWTAKSALGPGLSTWALDAPAEGWETAGSAALLDAGTTYHLRGWTKGDSRSSTAVDFTPEDLEQLAPGHVRYYGPTSTLTVPVAEFEATACKKH</sequence>
<dbReference type="AlphaFoldDB" id="A0A0D0Q022"/>
<organism evidence="1 2">
    <name type="scientific">Kitasatospora griseola</name>
    <name type="common">Streptomyces griseolosporeus</name>
    <dbReference type="NCBI Taxonomy" id="2064"/>
    <lineage>
        <taxon>Bacteria</taxon>
        <taxon>Bacillati</taxon>
        <taxon>Actinomycetota</taxon>
        <taxon>Actinomycetes</taxon>
        <taxon>Kitasatosporales</taxon>
        <taxon>Streptomycetaceae</taxon>
        <taxon>Kitasatospora</taxon>
    </lineage>
</organism>
<dbReference type="Proteomes" id="UP000032066">
    <property type="component" value="Unassembled WGS sequence"/>
</dbReference>
<name>A0A0D0Q022_KITGR</name>
<proteinExistence type="predicted"/>
<evidence type="ECO:0000313" key="2">
    <source>
        <dbReference type="Proteomes" id="UP000032066"/>
    </source>
</evidence>
<protein>
    <submittedName>
        <fullName evidence="1">Uncharacterized protein</fullName>
    </submittedName>
</protein>
<accession>A0A0D0Q022</accession>
<dbReference type="EMBL" id="JXZB01000002">
    <property type="protein sequence ID" value="KIQ65892.1"/>
    <property type="molecule type" value="Genomic_DNA"/>
</dbReference>
<dbReference type="PATRIC" id="fig|2064.6.peg.2031"/>
<dbReference type="OrthoDB" id="4861196at2"/>
<gene>
    <name evidence="1" type="ORF">TR51_09565</name>
</gene>